<protein>
    <submittedName>
        <fullName evidence="7">DUF202 domain-containing protein</fullName>
    </submittedName>
</protein>
<evidence type="ECO:0000259" key="6">
    <source>
        <dbReference type="Pfam" id="PF02656"/>
    </source>
</evidence>
<organism evidence="7 8">
    <name type="scientific">Komarekiella delphini-convector SJRDD-AB1</name>
    <dbReference type="NCBI Taxonomy" id="2593771"/>
    <lineage>
        <taxon>Bacteria</taxon>
        <taxon>Bacillati</taxon>
        <taxon>Cyanobacteriota</taxon>
        <taxon>Cyanophyceae</taxon>
        <taxon>Nostocales</taxon>
        <taxon>Nostocaceae</taxon>
        <taxon>Komarekiella</taxon>
        <taxon>Komarekiella delphini-convector</taxon>
    </lineage>
</organism>
<feature type="transmembrane region" description="Helical" evidence="5">
    <location>
        <begin position="30"/>
        <end position="51"/>
    </location>
</feature>
<keyword evidence="4 5" id="KW-0472">Membrane</keyword>
<dbReference type="AlphaFoldDB" id="A0AA40T096"/>
<dbReference type="Proteomes" id="UP001165986">
    <property type="component" value="Unassembled WGS sequence"/>
</dbReference>
<name>A0AA40T096_9NOST</name>
<dbReference type="Pfam" id="PF02656">
    <property type="entry name" value="DUF202"/>
    <property type="match status" value="1"/>
</dbReference>
<keyword evidence="2 5" id="KW-0812">Transmembrane</keyword>
<comment type="subcellular location">
    <subcellularLocation>
        <location evidence="1">Endomembrane system</location>
        <topology evidence="1">Multi-pass membrane protein</topology>
    </subcellularLocation>
</comment>
<reference evidence="7" key="1">
    <citation type="submission" date="2019-07" db="EMBL/GenBank/DDBJ databases">
        <title>Toxilogical consequences of a new and cryptic species of cyanobacteria (Komarekiella delphini-convector) recovered from the epidermis of a bottlenose dolphin and 1500 ft. in the air.</title>
        <authorList>
            <person name="Brown A.O."/>
            <person name="Dvorak P."/>
            <person name="Villanueva C.D."/>
            <person name="Foss A.J."/>
            <person name="Garvey A.D."/>
            <person name="Gibson Q.A."/>
            <person name="Johansen J.R."/>
            <person name="Casamatta D.A."/>
        </authorList>
    </citation>
    <scope>NUCLEOTIDE SEQUENCE</scope>
    <source>
        <strain evidence="7">SJRDD-AB1</strain>
    </source>
</reference>
<keyword evidence="3 5" id="KW-1133">Transmembrane helix</keyword>
<evidence type="ECO:0000256" key="2">
    <source>
        <dbReference type="ARBA" id="ARBA00022692"/>
    </source>
</evidence>
<evidence type="ECO:0000256" key="3">
    <source>
        <dbReference type="ARBA" id="ARBA00022989"/>
    </source>
</evidence>
<evidence type="ECO:0000256" key="4">
    <source>
        <dbReference type="ARBA" id="ARBA00023136"/>
    </source>
</evidence>
<gene>
    <name evidence="7" type="ORF">FNW02_22420</name>
</gene>
<keyword evidence="8" id="KW-1185">Reference proteome</keyword>
<dbReference type="EMBL" id="VJXY01000027">
    <property type="protein sequence ID" value="MBD6618503.1"/>
    <property type="molecule type" value="Genomic_DNA"/>
</dbReference>
<sequence length="137" mass="15121">MNDPIPTRKLVNIQAELAKERNRAAAERTLMAWIRTCLTLISFGFGIDAIVSAVHSLEVAKNINPVRLSRILSIAFIVLGTYAMIVAAIEHGKELRHIQSNEEYLYTPRRSLGLTVAIALVCIGIFAFVGILVKATF</sequence>
<evidence type="ECO:0000313" key="7">
    <source>
        <dbReference type="EMBL" id="MBD6618503.1"/>
    </source>
</evidence>
<evidence type="ECO:0000256" key="1">
    <source>
        <dbReference type="ARBA" id="ARBA00004127"/>
    </source>
</evidence>
<feature type="transmembrane region" description="Helical" evidence="5">
    <location>
        <begin position="71"/>
        <end position="90"/>
    </location>
</feature>
<feature type="domain" description="DUF202" evidence="6">
    <location>
        <begin position="21"/>
        <end position="94"/>
    </location>
</feature>
<dbReference type="GO" id="GO:0012505">
    <property type="term" value="C:endomembrane system"/>
    <property type="evidence" value="ECO:0007669"/>
    <property type="project" value="UniProtKB-SubCell"/>
</dbReference>
<dbReference type="InterPro" id="IPR003807">
    <property type="entry name" value="DUF202"/>
</dbReference>
<comment type="caution">
    <text evidence="7">The sequence shown here is derived from an EMBL/GenBank/DDBJ whole genome shotgun (WGS) entry which is preliminary data.</text>
</comment>
<proteinExistence type="predicted"/>
<accession>A0AA40T096</accession>
<feature type="transmembrane region" description="Helical" evidence="5">
    <location>
        <begin position="111"/>
        <end position="133"/>
    </location>
</feature>
<evidence type="ECO:0000256" key="5">
    <source>
        <dbReference type="SAM" id="Phobius"/>
    </source>
</evidence>
<dbReference type="RefSeq" id="WP_191759704.1">
    <property type="nucleotide sequence ID" value="NZ_VJXY01000027.1"/>
</dbReference>
<evidence type="ECO:0000313" key="8">
    <source>
        <dbReference type="Proteomes" id="UP001165986"/>
    </source>
</evidence>